<evidence type="ECO:0000256" key="2">
    <source>
        <dbReference type="SAM" id="Phobius"/>
    </source>
</evidence>
<dbReference type="KEGG" id="psl:Psta_3326"/>
<dbReference type="STRING" id="530564.Psta_3326"/>
<evidence type="ECO:0000313" key="4">
    <source>
        <dbReference type="EMBL" id="ADB17990.1"/>
    </source>
</evidence>
<dbReference type="eggNOG" id="ENOG502Z8RV">
    <property type="taxonomic scope" value="Bacteria"/>
</dbReference>
<dbReference type="EMBL" id="CP001848">
    <property type="protein sequence ID" value="ADB17990.1"/>
    <property type="molecule type" value="Genomic_DNA"/>
</dbReference>
<feature type="compositionally biased region" description="Low complexity" evidence="1">
    <location>
        <begin position="411"/>
        <end position="436"/>
    </location>
</feature>
<dbReference type="InterPro" id="IPR025403">
    <property type="entry name" value="TgpA-like_C"/>
</dbReference>
<dbReference type="AlphaFoldDB" id="D2QXR3"/>
<feature type="transmembrane region" description="Helical" evidence="2">
    <location>
        <begin position="72"/>
        <end position="93"/>
    </location>
</feature>
<dbReference type="Pfam" id="PF13559">
    <property type="entry name" value="DUF4129"/>
    <property type="match status" value="1"/>
</dbReference>
<dbReference type="HOGENOM" id="CLU_442691_0_0_0"/>
<protein>
    <recommendedName>
        <fullName evidence="3">Protein-glutamine gamma-glutamyltransferase-like C-terminal domain-containing protein</fullName>
    </recommendedName>
</protein>
<feature type="transmembrane region" description="Helical" evidence="2">
    <location>
        <begin position="265"/>
        <end position="286"/>
    </location>
</feature>
<feature type="transmembrane region" description="Helical" evidence="2">
    <location>
        <begin position="46"/>
        <end position="65"/>
    </location>
</feature>
<sequence>MNRRLPTTLADYLIVAISPFLIMLLVGSVSFFLVEVFYRGQYELRLSFVMAMFVMGAVSVARISIEEGRAYAAMFALPLGIACVYAVSTFAAFRGPLASMGPIFVIVLLGIIWLSADKLVWNCTLLDDRRDASGKGLLSSLRDLRSRLFSVTAKPEVSQPSSVTATSENKPPPDLNWIGNWFSRTRSRSAEQPGVWVIYYSLFALPLFAIGQLAIPASDTASRQSVFKLMVIYVTSALMLLLATSLLSIRKYLRDRNVEMPAEMALVWTVSGTILATAVVLIAMLLPRPAPEYSLAQYVEQFDSPPREASAAGAGSEGAKSKKATDQRSATKGDDSPDTQQSSSDSEAKTPSKEQGGNGESKSSSPGASEKSGGDTKSPSNPQPAEKMEQPSGESSENHTPSDASRSKNQSDPTPKDSSSNSTSEPSPPSSGSWKPPQLSFSGVVQWLVYAFYALVAIVAGVVAYQYREQIVAAWHRFLQELKNWLAGLQSKRSADGMSAHQAEPERPKSFGEYRNPFLSGAARSWSQADLLRYTLEALEAWGREHGAPRAPSQTTLEFTQMLAQVSPTLGGLLRQFADLYGQTAFAPASSSQTSTAVVEKLWQTLASASGSTSTRG</sequence>
<feature type="domain" description="Protein-glutamine gamma-glutamyltransferase-like C-terminal" evidence="3">
    <location>
        <begin position="537"/>
        <end position="597"/>
    </location>
</feature>
<reference evidence="4 5" key="1">
    <citation type="journal article" date="2009" name="Stand. Genomic Sci.">
        <title>Complete genome sequence of Pirellula staleyi type strain (ATCC 27377).</title>
        <authorList>
            <person name="Clum A."/>
            <person name="Tindall B.J."/>
            <person name="Sikorski J."/>
            <person name="Ivanova N."/>
            <person name="Mavrommatis K."/>
            <person name="Lucas S."/>
            <person name="Glavina del Rio T."/>
            <person name="Nolan M."/>
            <person name="Chen F."/>
            <person name="Tice H."/>
            <person name="Pitluck S."/>
            <person name="Cheng J.F."/>
            <person name="Chertkov O."/>
            <person name="Brettin T."/>
            <person name="Han C."/>
            <person name="Detter J.C."/>
            <person name="Kuske C."/>
            <person name="Bruce D."/>
            <person name="Goodwin L."/>
            <person name="Ovchinikova G."/>
            <person name="Pati A."/>
            <person name="Mikhailova N."/>
            <person name="Chen A."/>
            <person name="Palaniappan K."/>
            <person name="Land M."/>
            <person name="Hauser L."/>
            <person name="Chang Y.J."/>
            <person name="Jeffries C.D."/>
            <person name="Chain P."/>
            <person name="Rohde M."/>
            <person name="Goker M."/>
            <person name="Bristow J."/>
            <person name="Eisen J.A."/>
            <person name="Markowitz V."/>
            <person name="Hugenholtz P."/>
            <person name="Kyrpides N.C."/>
            <person name="Klenk H.P."/>
            <person name="Lapidus A."/>
        </authorList>
    </citation>
    <scope>NUCLEOTIDE SEQUENCE [LARGE SCALE GENOMIC DNA]</scope>
    <source>
        <strain evidence="5">ATCC 27377 / DSM 6068 / ICPB 4128</strain>
    </source>
</reference>
<feature type="compositionally biased region" description="Low complexity" evidence="1">
    <location>
        <begin position="308"/>
        <end position="318"/>
    </location>
</feature>
<feature type="transmembrane region" description="Helical" evidence="2">
    <location>
        <begin position="99"/>
        <end position="116"/>
    </location>
</feature>
<evidence type="ECO:0000259" key="3">
    <source>
        <dbReference type="Pfam" id="PF13559"/>
    </source>
</evidence>
<feature type="transmembrane region" description="Helical" evidence="2">
    <location>
        <begin position="194"/>
        <end position="215"/>
    </location>
</feature>
<proteinExistence type="predicted"/>
<feature type="compositionally biased region" description="Basic and acidic residues" evidence="1">
    <location>
        <begin position="319"/>
        <end position="335"/>
    </location>
</feature>
<accession>D2QXR3</accession>
<feature type="transmembrane region" description="Helical" evidence="2">
    <location>
        <begin position="447"/>
        <end position="467"/>
    </location>
</feature>
<keyword evidence="2" id="KW-0812">Transmembrane</keyword>
<keyword evidence="5" id="KW-1185">Reference proteome</keyword>
<feature type="region of interest" description="Disordered" evidence="1">
    <location>
        <begin position="306"/>
        <end position="436"/>
    </location>
</feature>
<name>D2QXR3_PIRSD</name>
<keyword evidence="2" id="KW-0472">Membrane</keyword>
<feature type="transmembrane region" description="Helical" evidence="2">
    <location>
        <begin position="230"/>
        <end position="253"/>
    </location>
</feature>
<feature type="compositionally biased region" description="Polar residues" evidence="1">
    <location>
        <begin position="392"/>
        <end position="410"/>
    </location>
</feature>
<organism evidence="4 5">
    <name type="scientific">Pirellula staleyi (strain ATCC 27377 / DSM 6068 / ICPB 4128)</name>
    <name type="common">Pirella staleyi</name>
    <dbReference type="NCBI Taxonomy" id="530564"/>
    <lineage>
        <taxon>Bacteria</taxon>
        <taxon>Pseudomonadati</taxon>
        <taxon>Planctomycetota</taxon>
        <taxon>Planctomycetia</taxon>
        <taxon>Pirellulales</taxon>
        <taxon>Pirellulaceae</taxon>
        <taxon>Pirellula</taxon>
    </lineage>
</organism>
<dbReference type="Proteomes" id="UP000001887">
    <property type="component" value="Chromosome"/>
</dbReference>
<evidence type="ECO:0000256" key="1">
    <source>
        <dbReference type="SAM" id="MobiDB-lite"/>
    </source>
</evidence>
<gene>
    <name evidence="4" type="ordered locus">Psta_3326</name>
</gene>
<evidence type="ECO:0000313" key="5">
    <source>
        <dbReference type="Proteomes" id="UP000001887"/>
    </source>
</evidence>
<feature type="transmembrane region" description="Helical" evidence="2">
    <location>
        <begin position="12"/>
        <end position="34"/>
    </location>
</feature>
<dbReference type="OrthoDB" id="289048at2"/>
<feature type="compositionally biased region" description="Low complexity" evidence="1">
    <location>
        <begin position="360"/>
        <end position="371"/>
    </location>
</feature>
<keyword evidence="2" id="KW-1133">Transmembrane helix</keyword>